<evidence type="ECO:0000256" key="15">
    <source>
        <dbReference type="RuleBase" id="RU363016"/>
    </source>
</evidence>
<dbReference type="AlphaFoldDB" id="A0A7D3XIR7"/>
<name>A0A7D3XIR7_9BACL</name>
<dbReference type="InterPro" id="IPR027417">
    <property type="entry name" value="P-loop_NTPase"/>
</dbReference>
<dbReference type="NCBIfam" id="NF008168">
    <property type="entry name" value="PRK10917.2-2"/>
    <property type="match status" value="1"/>
</dbReference>
<keyword evidence="6 15" id="KW-0347">Helicase</keyword>
<dbReference type="Pfam" id="PF17191">
    <property type="entry name" value="RecG_wedge"/>
    <property type="match status" value="1"/>
</dbReference>
<dbReference type="PROSITE" id="PS51192">
    <property type="entry name" value="HELICASE_ATP_BIND_1"/>
    <property type="match status" value="1"/>
</dbReference>
<keyword evidence="9 15" id="KW-0233">DNA recombination</keyword>
<dbReference type="InterPro" id="IPR001650">
    <property type="entry name" value="Helicase_C-like"/>
</dbReference>
<dbReference type="InterPro" id="IPR047112">
    <property type="entry name" value="RecG/Mfd"/>
</dbReference>
<keyword evidence="19" id="KW-1185">Reference proteome</keyword>
<organism evidence="18 19">
    <name type="scientific">Kroppenstedtia pulmonis</name>
    <dbReference type="NCBI Taxonomy" id="1380685"/>
    <lineage>
        <taxon>Bacteria</taxon>
        <taxon>Bacillati</taxon>
        <taxon>Bacillota</taxon>
        <taxon>Bacilli</taxon>
        <taxon>Bacillales</taxon>
        <taxon>Thermoactinomycetaceae</taxon>
        <taxon>Kroppenstedtia</taxon>
    </lineage>
</organism>
<dbReference type="CDD" id="cd18811">
    <property type="entry name" value="SF2_C_RecG"/>
    <property type="match status" value="1"/>
</dbReference>
<comment type="function">
    <text evidence="15">Plays a critical role in recombination and DNA repair. Helps process Holliday junction intermediates to mature products by catalyzing branch migration. Has replication fork regression activity, unwinds stalled or blocked replication forks to make a HJ that can be resolved. Has a DNA unwinding activity characteristic of a DNA helicase with 3'-5' polarity.</text>
</comment>
<dbReference type="SUPFAM" id="SSF50249">
    <property type="entry name" value="Nucleic acid-binding proteins"/>
    <property type="match status" value="1"/>
</dbReference>
<feature type="domain" description="Helicase ATP-binding" evidence="16">
    <location>
        <begin position="273"/>
        <end position="434"/>
    </location>
</feature>
<dbReference type="NCBIfam" id="NF008165">
    <property type="entry name" value="PRK10917.1-3"/>
    <property type="match status" value="1"/>
</dbReference>
<dbReference type="GO" id="GO:0003677">
    <property type="term" value="F:DNA binding"/>
    <property type="evidence" value="ECO:0007669"/>
    <property type="project" value="UniProtKB-KW"/>
</dbReference>
<dbReference type="Gene3D" id="2.40.50.140">
    <property type="entry name" value="Nucleic acid-binding proteins"/>
    <property type="match status" value="1"/>
</dbReference>
<sequence length="682" mass="77411">MDLRHKSVTDIEGVGEKRAMDLARLDIHTVADLVEYFPYRYEDYRISGIAEAVHDEKVTLAGTIYGSPSIRWYGKKKSRLTVQMEVGGVMVSVIWFNQAFLKKKLVPHHPLIVSGKWDAHRLQITVDRTFLSQNEQQNLAGRLEPVYSVTAGVSVSWMRKVIYQAFIQYGGEIQEVLPEELLTSYRLMDRAKAMYLLHFPKGKKEGAQARRRMVYEELFLYEIRLMHLRRQKKKLEGGIARSFDKGQVQSFIAQLPFPLTGAQKRVVKEILDDMGNQERMYRLLQGDVGSGKTVVAAVALYANHRSGYQGALMVPTEILAEQHSYSLKELLEPHGLRIVVLTGSMTAGERREALGQIQMGLADVVVGTHALIQDGVVFRRLGLVITDEQHRFGVKQRSVLRQKGEETDVLYMTATPIPRTLAITAFGDMDVSTIDELPAGRKPVETYWVKRDIWPRVVQFIEKECKKERQAYVICPLIEESEKVDLQNAQSVFEEIATRLAPYRVGLLHGKMAPAEKEEVMKLFAENNIHVLVSTTVVEVGVNVPNATVMVVYDADRFGLAQLHQLRGRVGRGQEASTCILVADPKSETGTERMRVMTETTDGFEIARRDLELRGPGEFFGVRQSGVPEFRVADLVQDFKVLEVARADAARLVESPDFWVEDRYKPLRRLLQEFESVRSNFD</sequence>
<protein>
    <recommendedName>
        <fullName evidence="2 15">ATP-dependent DNA helicase RecG</fullName>
        <ecNumber evidence="13 15">5.6.2.4</ecNumber>
    </recommendedName>
</protein>
<evidence type="ECO:0000313" key="19">
    <source>
        <dbReference type="Proteomes" id="UP000503088"/>
    </source>
</evidence>
<evidence type="ECO:0000256" key="2">
    <source>
        <dbReference type="ARBA" id="ARBA00017846"/>
    </source>
</evidence>
<evidence type="ECO:0000256" key="14">
    <source>
        <dbReference type="ARBA" id="ARBA00048988"/>
    </source>
</evidence>
<comment type="catalytic activity">
    <reaction evidence="12 15">
        <text>Couples ATP hydrolysis with the unwinding of duplex DNA by translocating in the 3'-5' direction.</text>
        <dbReference type="EC" id="5.6.2.4"/>
    </reaction>
</comment>
<dbReference type="CDD" id="cd04488">
    <property type="entry name" value="RecG_wedge_OBF"/>
    <property type="match status" value="1"/>
</dbReference>
<evidence type="ECO:0000313" key="18">
    <source>
        <dbReference type="EMBL" id="QKG84664.1"/>
    </source>
</evidence>
<evidence type="ECO:0000256" key="7">
    <source>
        <dbReference type="ARBA" id="ARBA00022840"/>
    </source>
</evidence>
<evidence type="ECO:0000256" key="6">
    <source>
        <dbReference type="ARBA" id="ARBA00022806"/>
    </source>
</evidence>
<keyword evidence="11" id="KW-0413">Isomerase</keyword>
<evidence type="ECO:0000256" key="3">
    <source>
        <dbReference type="ARBA" id="ARBA00022741"/>
    </source>
</evidence>
<dbReference type="Pfam" id="PF19833">
    <property type="entry name" value="RecG_dom3_C"/>
    <property type="match status" value="1"/>
</dbReference>
<dbReference type="EC" id="5.6.2.4" evidence="13 15"/>
<dbReference type="Pfam" id="PF00270">
    <property type="entry name" value="DEAD"/>
    <property type="match status" value="1"/>
</dbReference>
<dbReference type="InterPro" id="IPR045562">
    <property type="entry name" value="RecG_dom3_C"/>
</dbReference>
<dbReference type="PANTHER" id="PTHR47964:SF1">
    <property type="entry name" value="ATP-DEPENDENT DNA HELICASE HOMOLOG RECG, CHLOROPLASTIC"/>
    <property type="match status" value="1"/>
</dbReference>
<keyword evidence="8" id="KW-0238">DNA-binding</keyword>
<dbReference type="GO" id="GO:0016787">
    <property type="term" value="F:hydrolase activity"/>
    <property type="evidence" value="ECO:0007669"/>
    <property type="project" value="UniProtKB-KW"/>
</dbReference>
<dbReference type="PROSITE" id="PS51194">
    <property type="entry name" value="HELICASE_CTER"/>
    <property type="match status" value="1"/>
</dbReference>
<keyword evidence="7 15" id="KW-0067">ATP-binding</keyword>
<reference evidence="18 19" key="1">
    <citation type="submission" date="2020-01" db="EMBL/GenBank/DDBJ databases">
        <authorList>
            <person name="Gulvik C.A."/>
            <person name="Batra D.G."/>
        </authorList>
    </citation>
    <scope>NUCLEOTIDE SEQUENCE [LARGE SCALE GENOMIC DNA]</scope>
    <source>
        <strain evidence="18 19">W9323</strain>
    </source>
</reference>
<evidence type="ECO:0000259" key="16">
    <source>
        <dbReference type="PROSITE" id="PS51192"/>
    </source>
</evidence>
<evidence type="ECO:0000256" key="8">
    <source>
        <dbReference type="ARBA" id="ARBA00023125"/>
    </source>
</evidence>
<comment type="similarity">
    <text evidence="1 15">Belongs to the helicase family. RecG subfamily.</text>
</comment>
<dbReference type="SMART" id="SM00487">
    <property type="entry name" value="DEXDc"/>
    <property type="match status" value="1"/>
</dbReference>
<dbReference type="Gene3D" id="3.40.50.300">
    <property type="entry name" value="P-loop containing nucleotide triphosphate hydrolases"/>
    <property type="match status" value="2"/>
</dbReference>
<evidence type="ECO:0000256" key="11">
    <source>
        <dbReference type="ARBA" id="ARBA00023235"/>
    </source>
</evidence>
<keyword evidence="10 15" id="KW-0234">DNA repair</keyword>
<dbReference type="RefSeq" id="WP_173222574.1">
    <property type="nucleotide sequence ID" value="NZ_CP048104.1"/>
</dbReference>
<proteinExistence type="inferred from homology"/>
<evidence type="ECO:0000256" key="4">
    <source>
        <dbReference type="ARBA" id="ARBA00022763"/>
    </source>
</evidence>
<evidence type="ECO:0000256" key="5">
    <source>
        <dbReference type="ARBA" id="ARBA00022801"/>
    </source>
</evidence>
<dbReference type="InterPro" id="IPR011545">
    <property type="entry name" value="DEAD/DEAH_box_helicase_dom"/>
</dbReference>
<dbReference type="CDD" id="cd17992">
    <property type="entry name" value="DEXHc_RecG"/>
    <property type="match status" value="1"/>
</dbReference>
<dbReference type="GO" id="GO:0006310">
    <property type="term" value="P:DNA recombination"/>
    <property type="evidence" value="ECO:0007669"/>
    <property type="project" value="UniProtKB-UniRule"/>
</dbReference>
<keyword evidence="3 15" id="KW-0547">Nucleotide-binding</keyword>
<dbReference type="GO" id="GO:0043138">
    <property type="term" value="F:3'-5' DNA helicase activity"/>
    <property type="evidence" value="ECO:0007669"/>
    <property type="project" value="UniProtKB-EC"/>
</dbReference>
<gene>
    <name evidence="18" type="primary">recG</name>
    <name evidence="18" type="ORF">GXN76_09360</name>
</gene>
<dbReference type="InterPro" id="IPR004609">
    <property type="entry name" value="ATP-dep_DNA_helicase_RecG"/>
</dbReference>
<dbReference type="Pfam" id="PF00271">
    <property type="entry name" value="Helicase_C"/>
    <property type="match status" value="1"/>
</dbReference>
<dbReference type="SUPFAM" id="SSF52540">
    <property type="entry name" value="P-loop containing nucleoside triphosphate hydrolases"/>
    <property type="match status" value="2"/>
</dbReference>
<dbReference type="SMART" id="SM00490">
    <property type="entry name" value="HELICc"/>
    <property type="match status" value="1"/>
</dbReference>
<dbReference type="InterPro" id="IPR012340">
    <property type="entry name" value="NA-bd_OB-fold"/>
</dbReference>
<keyword evidence="5 15" id="KW-0378">Hydrolase</keyword>
<evidence type="ECO:0000256" key="1">
    <source>
        <dbReference type="ARBA" id="ARBA00007504"/>
    </source>
</evidence>
<evidence type="ECO:0000259" key="17">
    <source>
        <dbReference type="PROSITE" id="PS51194"/>
    </source>
</evidence>
<dbReference type="Proteomes" id="UP000503088">
    <property type="component" value="Chromosome"/>
</dbReference>
<dbReference type="PANTHER" id="PTHR47964">
    <property type="entry name" value="ATP-DEPENDENT DNA HELICASE HOMOLOG RECG, CHLOROPLASTIC"/>
    <property type="match status" value="1"/>
</dbReference>
<evidence type="ECO:0000256" key="12">
    <source>
        <dbReference type="ARBA" id="ARBA00034617"/>
    </source>
</evidence>
<evidence type="ECO:0000256" key="9">
    <source>
        <dbReference type="ARBA" id="ARBA00023172"/>
    </source>
</evidence>
<evidence type="ECO:0000256" key="13">
    <source>
        <dbReference type="ARBA" id="ARBA00034808"/>
    </source>
</evidence>
<accession>A0A7D3XIR7</accession>
<feature type="domain" description="Helicase C-terminal" evidence="17">
    <location>
        <begin position="456"/>
        <end position="612"/>
    </location>
</feature>
<dbReference type="GO" id="GO:0005524">
    <property type="term" value="F:ATP binding"/>
    <property type="evidence" value="ECO:0007669"/>
    <property type="project" value="UniProtKB-KW"/>
</dbReference>
<dbReference type="EMBL" id="CP048104">
    <property type="protein sequence ID" value="QKG84664.1"/>
    <property type="molecule type" value="Genomic_DNA"/>
</dbReference>
<dbReference type="GO" id="GO:0006281">
    <property type="term" value="P:DNA repair"/>
    <property type="evidence" value="ECO:0007669"/>
    <property type="project" value="UniProtKB-UniRule"/>
</dbReference>
<dbReference type="KEGG" id="kpul:GXN76_09360"/>
<dbReference type="NCBIfam" id="TIGR00643">
    <property type="entry name" value="recG"/>
    <property type="match status" value="1"/>
</dbReference>
<dbReference type="InterPro" id="IPR033454">
    <property type="entry name" value="RecG_wedge"/>
</dbReference>
<dbReference type="InterPro" id="IPR014001">
    <property type="entry name" value="Helicase_ATP-bd"/>
</dbReference>
<keyword evidence="4 15" id="KW-0227">DNA damage</keyword>
<comment type="catalytic activity">
    <reaction evidence="14 15">
        <text>ATP + H2O = ADP + phosphate + H(+)</text>
        <dbReference type="Rhea" id="RHEA:13065"/>
        <dbReference type="ChEBI" id="CHEBI:15377"/>
        <dbReference type="ChEBI" id="CHEBI:15378"/>
        <dbReference type="ChEBI" id="CHEBI:30616"/>
        <dbReference type="ChEBI" id="CHEBI:43474"/>
        <dbReference type="ChEBI" id="CHEBI:456216"/>
        <dbReference type="EC" id="5.6.2.4"/>
    </reaction>
</comment>
<evidence type="ECO:0000256" key="10">
    <source>
        <dbReference type="ARBA" id="ARBA00023204"/>
    </source>
</evidence>